<evidence type="ECO:0000256" key="1">
    <source>
        <dbReference type="ARBA" id="ARBA00022723"/>
    </source>
</evidence>
<keyword evidence="2" id="KW-0223">Dioxygenase</keyword>
<dbReference type="Proteomes" id="UP000593568">
    <property type="component" value="Unassembled WGS sequence"/>
</dbReference>
<dbReference type="GO" id="GO:0046872">
    <property type="term" value="F:metal ion binding"/>
    <property type="evidence" value="ECO:0007669"/>
    <property type="project" value="UniProtKB-KW"/>
</dbReference>
<dbReference type="InterPro" id="IPR013819">
    <property type="entry name" value="LipOase_C"/>
</dbReference>
<organism evidence="5 6">
    <name type="scientific">Gossypium trilobum</name>
    <dbReference type="NCBI Taxonomy" id="34281"/>
    <lineage>
        <taxon>Eukaryota</taxon>
        <taxon>Viridiplantae</taxon>
        <taxon>Streptophyta</taxon>
        <taxon>Embryophyta</taxon>
        <taxon>Tracheophyta</taxon>
        <taxon>Spermatophyta</taxon>
        <taxon>Magnoliopsida</taxon>
        <taxon>eudicotyledons</taxon>
        <taxon>Gunneridae</taxon>
        <taxon>Pentapetalae</taxon>
        <taxon>rosids</taxon>
        <taxon>malvids</taxon>
        <taxon>Malvales</taxon>
        <taxon>Malvaceae</taxon>
        <taxon>Malvoideae</taxon>
        <taxon>Gossypium</taxon>
    </lineage>
</organism>
<dbReference type="PROSITE" id="PS00081">
    <property type="entry name" value="LIPOXYGENASE_2"/>
    <property type="match status" value="1"/>
</dbReference>
<dbReference type="Pfam" id="PF00305">
    <property type="entry name" value="Lipoxygenase"/>
    <property type="match status" value="2"/>
</dbReference>
<keyword evidence="6" id="KW-1185">Reference proteome</keyword>
<comment type="caution">
    <text evidence="5">The sequence shown here is derived from an EMBL/GenBank/DDBJ whole genome shotgun (WGS) entry which is preliminary data.</text>
</comment>
<dbReference type="PANTHER" id="PTHR11771">
    <property type="entry name" value="LIPOXYGENASE"/>
    <property type="match status" value="1"/>
</dbReference>
<dbReference type="AlphaFoldDB" id="A0A7J9FF80"/>
<dbReference type="GO" id="GO:0016702">
    <property type="term" value="F:oxidoreductase activity, acting on single donors with incorporation of molecular oxygen, incorporation of two atoms of oxygen"/>
    <property type="evidence" value="ECO:0007669"/>
    <property type="project" value="InterPro"/>
</dbReference>
<dbReference type="InterPro" id="IPR036226">
    <property type="entry name" value="LipOase_C_sf"/>
</dbReference>
<evidence type="ECO:0000313" key="5">
    <source>
        <dbReference type="EMBL" id="MBA0783907.1"/>
    </source>
</evidence>
<evidence type="ECO:0000256" key="2">
    <source>
        <dbReference type="ARBA" id="ARBA00022964"/>
    </source>
</evidence>
<protein>
    <recommendedName>
        <fullName evidence="4">Lipoxygenase domain-containing protein</fullName>
    </recommendedName>
</protein>
<dbReference type="Gene3D" id="3.10.450.60">
    <property type="match status" value="1"/>
</dbReference>
<dbReference type="Gene3D" id="1.20.245.10">
    <property type="entry name" value="Lipoxygenase-1, Domain 5"/>
    <property type="match status" value="2"/>
</dbReference>
<dbReference type="EMBL" id="JABEZW010000013">
    <property type="protein sequence ID" value="MBA0783907.1"/>
    <property type="molecule type" value="Genomic_DNA"/>
</dbReference>
<evidence type="ECO:0000256" key="3">
    <source>
        <dbReference type="ARBA" id="ARBA00023002"/>
    </source>
</evidence>
<dbReference type="InterPro" id="IPR020834">
    <property type="entry name" value="LipOase_CS"/>
</dbReference>
<name>A0A7J9FF80_9ROSI</name>
<proteinExistence type="predicted"/>
<evidence type="ECO:0000259" key="4">
    <source>
        <dbReference type="PROSITE" id="PS51393"/>
    </source>
</evidence>
<dbReference type="SUPFAM" id="SSF48484">
    <property type="entry name" value="Lipoxigenase"/>
    <property type="match status" value="1"/>
</dbReference>
<feature type="domain" description="Lipoxygenase" evidence="4">
    <location>
        <begin position="1"/>
        <end position="356"/>
    </location>
</feature>
<dbReference type="InterPro" id="IPR000907">
    <property type="entry name" value="LipOase"/>
</dbReference>
<gene>
    <name evidence="5" type="ORF">Gotri_001548</name>
</gene>
<keyword evidence="3" id="KW-0560">Oxidoreductase</keyword>
<accession>A0A7J9FF80</accession>
<dbReference type="PROSITE" id="PS51393">
    <property type="entry name" value="LIPOXYGENASE_3"/>
    <property type="match status" value="1"/>
</dbReference>
<reference evidence="5 6" key="1">
    <citation type="journal article" date="2019" name="Genome Biol. Evol.">
        <title>Insights into the evolution of the New World diploid cottons (Gossypium, subgenus Houzingenia) based on genome sequencing.</title>
        <authorList>
            <person name="Grover C.E."/>
            <person name="Arick M.A. 2nd"/>
            <person name="Thrash A."/>
            <person name="Conover J.L."/>
            <person name="Sanders W.S."/>
            <person name="Peterson D.G."/>
            <person name="Frelichowski J.E."/>
            <person name="Scheffler J.A."/>
            <person name="Scheffler B.E."/>
            <person name="Wendel J.F."/>
        </authorList>
    </citation>
    <scope>NUCLEOTIDE SEQUENCE [LARGE SCALE GENOMIC DNA]</scope>
    <source>
        <strain evidence="5">8</strain>
        <tissue evidence="5">Leaf</tissue>
    </source>
</reference>
<dbReference type="PRINTS" id="PR00087">
    <property type="entry name" value="LIPOXYGENASE"/>
</dbReference>
<sequence length="356" mass="40182">MPYLRRINSTSVKTYVSRTVLLLSDDGTLKPLAIELSLPHPKGDQHGAVSKVYTPAQHAVEGSLWQLAKTYVAVNDSGVHQLISHWYCIPATEGQLSVVHPIHKLLHPHFRDTMYINAIARGILIDADGFAECSVFPEKYCMELTSLTYKDWNLVDQALHSDLKKRRVAVDDKDSPNDLRLVIKDYPYAVDGLEIWFAIEKWGHGDKKHDPWWPQMQTREDLIDSCTIIIWMASALQVAIDYGQYAYAGYHPNHPTITRRFMPENGTPEYNKLKSNPDKVYLGQSGAPEWTSDGTPLAAFKELGNKLLEIEERIVQMNNDKKNKNCIGPVNVPYTLLYPTSEAGITVKGIPNNVTI</sequence>
<dbReference type="GO" id="GO:0034440">
    <property type="term" value="P:lipid oxidation"/>
    <property type="evidence" value="ECO:0007669"/>
    <property type="project" value="InterPro"/>
</dbReference>
<keyword evidence="1" id="KW-0479">Metal-binding</keyword>
<evidence type="ECO:0000313" key="6">
    <source>
        <dbReference type="Proteomes" id="UP000593568"/>
    </source>
</evidence>